<evidence type="ECO:0000256" key="1">
    <source>
        <dbReference type="ARBA" id="ARBA00022837"/>
    </source>
</evidence>
<keyword evidence="1" id="KW-0106">Calcium</keyword>
<evidence type="ECO:0000256" key="3">
    <source>
        <dbReference type="SAM" id="MobiDB-lite"/>
    </source>
</evidence>
<dbReference type="InterPro" id="IPR018247">
    <property type="entry name" value="EF_Hand_1_Ca_BS"/>
</dbReference>
<reference evidence="8" key="2">
    <citation type="submission" date="2012-11" db="EMBL/GenBank/DDBJ databases">
        <authorList>
            <person name="Kuo A."/>
            <person name="Curtis B.A."/>
            <person name="Tanifuji G."/>
            <person name="Burki F."/>
            <person name="Gruber A."/>
            <person name="Irimia M."/>
            <person name="Maruyama S."/>
            <person name="Arias M.C."/>
            <person name="Ball S.G."/>
            <person name="Gile G.H."/>
            <person name="Hirakawa Y."/>
            <person name="Hopkins J.F."/>
            <person name="Rensing S.A."/>
            <person name="Schmutz J."/>
            <person name="Symeonidi A."/>
            <person name="Elias M."/>
            <person name="Eveleigh R.J."/>
            <person name="Herman E.K."/>
            <person name="Klute M.J."/>
            <person name="Nakayama T."/>
            <person name="Obornik M."/>
            <person name="Reyes-Prieto A."/>
            <person name="Armbrust E.V."/>
            <person name="Aves S.J."/>
            <person name="Beiko R.G."/>
            <person name="Coutinho P."/>
            <person name="Dacks J.B."/>
            <person name="Durnford D.G."/>
            <person name="Fast N.M."/>
            <person name="Green B.R."/>
            <person name="Grisdale C."/>
            <person name="Hempe F."/>
            <person name="Henrissat B."/>
            <person name="Hoppner M.P."/>
            <person name="Ishida K.-I."/>
            <person name="Kim E."/>
            <person name="Koreny L."/>
            <person name="Kroth P.G."/>
            <person name="Liu Y."/>
            <person name="Malik S.-B."/>
            <person name="Maier U.G."/>
            <person name="McRose D."/>
            <person name="Mock T."/>
            <person name="Neilson J.A."/>
            <person name="Onodera N.T."/>
            <person name="Poole A.M."/>
            <person name="Pritham E.J."/>
            <person name="Richards T.A."/>
            <person name="Rocap G."/>
            <person name="Roy S.W."/>
            <person name="Sarai C."/>
            <person name="Schaack S."/>
            <person name="Shirato S."/>
            <person name="Slamovits C.H."/>
            <person name="Spencer D.F."/>
            <person name="Suzuki S."/>
            <person name="Worden A.Z."/>
            <person name="Zauner S."/>
            <person name="Barry K."/>
            <person name="Bell C."/>
            <person name="Bharti A.K."/>
            <person name="Crow J.A."/>
            <person name="Grimwood J."/>
            <person name="Kramer R."/>
            <person name="Lindquist E."/>
            <person name="Lucas S."/>
            <person name="Salamov A."/>
            <person name="McFadden G.I."/>
            <person name="Lane C.E."/>
            <person name="Keeling P.J."/>
            <person name="Gray M.W."/>
            <person name="Grigoriev I.V."/>
            <person name="Archibald J.M."/>
        </authorList>
    </citation>
    <scope>NUCLEOTIDE SEQUENCE</scope>
    <source>
        <strain evidence="8">CCMP2712</strain>
    </source>
</reference>
<feature type="region of interest" description="Disordered" evidence="3">
    <location>
        <begin position="372"/>
        <end position="417"/>
    </location>
</feature>
<evidence type="ECO:0000313" key="8">
    <source>
        <dbReference type="Proteomes" id="UP000011087"/>
    </source>
</evidence>
<feature type="compositionally biased region" description="Basic and acidic residues" evidence="3">
    <location>
        <begin position="325"/>
        <end position="337"/>
    </location>
</feature>
<dbReference type="Proteomes" id="UP000011087">
    <property type="component" value="Unassembled WGS sequence"/>
</dbReference>
<feature type="transmembrane region" description="Helical" evidence="4">
    <location>
        <begin position="33"/>
        <end position="57"/>
    </location>
</feature>
<evidence type="ECO:0000256" key="4">
    <source>
        <dbReference type="SAM" id="Phobius"/>
    </source>
</evidence>
<keyword evidence="4" id="KW-0812">Transmembrane</keyword>
<dbReference type="InterPro" id="IPR011992">
    <property type="entry name" value="EF-hand-dom_pair"/>
</dbReference>
<dbReference type="GO" id="GO:0005248">
    <property type="term" value="F:voltage-gated sodium channel activity"/>
    <property type="evidence" value="ECO:0007669"/>
    <property type="project" value="TreeGrafter"/>
</dbReference>
<feature type="region of interest" description="Disordered" evidence="3">
    <location>
        <begin position="295"/>
        <end position="347"/>
    </location>
</feature>
<name>L1JGZ4_GUITC</name>
<dbReference type="InterPro" id="IPR043203">
    <property type="entry name" value="VGCC_Ca_Na"/>
</dbReference>
<feature type="domain" description="EF-hand" evidence="5">
    <location>
        <begin position="107"/>
        <end position="142"/>
    </location>
</feature>
<protein>
    <recommendedName>
        <fullName evidence="5">EF-hand domain-containing protein</fullName>
    </recommendedName>
</protein>
<dbReference type="PROSITE" id="PS50222">
    <property type="entry name" value="EF_HAND_2"/>
    <property type="match status" value="1"/>
</dbReference>
<feature type="compositionally biased region" description="Basic and acidic residues" evidence="3">
    <location>
        <begin position="376"/>
        <end position="400"/>
    </location>
</feature>
<dbReference type="InterPro" id="IPR002048">
    <property type="entry name" value="EF_hand_dom"/>
</dbReference>
<dbReference type="HOGENOM" id="CLU_599151_0_0_1"/>
<dbReference type="KEGG" id="gtt:GUITHDRAFT_106857"/>
<dbReference type="GO" id="GO:0005509">
    <property type="term" value="F:calcium ion binding"/>
    <property type="evidence" value="ECO:0007669"/>
    <property type="project" value="InterPro"/>
</dbReference>
<dbReference type="SUPFAM" id="SSF47473">
    <property type="entry name" value="EF-hand"/>
    <property type="match status" value="1"/>
</dbReference>
<feature type="coiled-coil region" evidence="2">
    <location>
        <begin position="61"/>
        <end position="88"/>
    </location>
</feature>
<reference evidence="6 8" key="1">
    <citation type="journal article" date="2012" name="Nature">
        <title>Algal genomes reveal evolutionary mosaicism and the fate of nucleomorphs.</title>
        <authorList>
            <consortium name="DOE Joint Genome Institute"/>
            <person name="Curtis B.A."/>
            <person name="Tanifuji G."/>
            <person name="Burki F."/>
            <person name="Gruber A."/>
            <person name="Irimia M."/>
            <person name="Maruyama S."/>
            <person name="Arias M.C."/>
            <person name="Ball S.G."/>
            <person name="Gile G.H."/>
            <person name="Hirakawa Y."/>
            <person name="Hopkins J.F."/>
            <person name="Kuo A."/>
            <person name="Rensing S.A."/>
            <person name="Schmutz J."/>
            <person name="Symeonidi A."/>
            <person name="Elias M."/>
            <person name="Eveleigh R.J."/>
            <person name="Herman E.K."/>
            <person name="Klute M.J."/>
            <person name="Nakayama T."/>
            <person name="Obornik M."/>
            <person name="Reyes-Prieto A."/>
            <person name="Armbrust E.V."/>
            <person name="Aves S.J."/>
            <person name="Beiko R.G."/>
            <person name="Coutinho P."/>
            <person name="Dacks J.B."/>
            <person name="Durnford D.G."/>
            <person name="Fast N.M."/>
            <person name="Green B.R."/>
            <person name="Grisdale C.J."/>
            <person name="Hempel F."/>
            <person name="Henrissat B."/>
            <person name="Hoppner M.P."/>
            <person name="Ishida K."/>
            <person name="Kim E."/>
            <person name="Koreny L."/>
            <person name="Kroth P.G."/>
            <person name="Liu Y."/>
            <person name="Malik S.B."/>
            <person name="Maier U.G."/>
            <person name="McRose D."/>
            <person name="Mock T."/>
            <person name="Neilson J.A."/>
            <person name="Onodera N.T."/>
            <person name="Poole A.M."/>
            <person name="Pritham E.J."/>
            <person name="Richards T.A."/>
            <person name="Rocap G."/>
            <person name="Roy S.W."/>
            <person name="Sarai C."/>
            <person name="Schaack S."/>
            <person name="Shirato S."/>
            <person name="Slamovits C.H."/>
            <person name="Spencer D.F."/>
            <person name="Suzuki S."/>
            <person name="Worden A.Z."/>
            <person name="Zauner S."/>
            <person name="Barry K."/>
            <person name="Bell C."/>
            <person name="Bharti A.K."/>
            <person name="Crow J.A."/>
            <person name="Grimwood J."/>
            <person name="Kramer R."/>
            <person name="Lindquist E."/>
            <person name="Lucas S."/>
            <person name="Salamov A."/>
            <person name="McFadden G.I."/>
            <person name="Lane C.E."/>
            <person name="Keeling P.J."/>
            <person name="Gray M.W."/>
            <person name="Grigoriev I.V."/>
            <person name="Archibald J.M."/>
        </authorList>
    </citation>
    <scope>NUCLEOTIDE SEQUENCE</scope>
    <source>
        <strain evidence="6 8">CCMP2712</strain>
    </source>
</reference>
<dbReference type="Gene3D" id="1.10.287.70">
    <property type="match status" value="1"/>
</dbReference>
<reference evidence="7" key="3">
    <citation type="submission" date="2016-03" db="UniProtKB">
        <authorList>
            <consortium name="EnsemblProtists"/>
        </authorList>
    </citation>
    <scope>IDENTIFICATION</scope>
</reference>
<evidence type="ECO:0000256" key="2">
    <source>
        <dbReference type="SAM" id="Coils"/>
    </source>
</evidence>
<organism evidence="6">
    <name type="scientific">Guillardia theta (strain CCMP2712)</name>
    <name type="common">Cryptophyte</name>
    <dbReference type="NCBI Taxonomy" id="905079"/>
    <lineage>
        <taxon>Eukaryota</taxon>
        <taxon>Cryptophyceae</taxon>
        <taxon>Pyrenomonadales</taxon>
        <taxon>Geminigeraceae</taxon>
        <taxon>Guillardia</taxon>
    </lineage>
</organism>
<keyword evidence="4" id="KW-0472">Membrane</keyword>
<accession>L1JGZ4</accession>
<evidence type="ECO:0000313" key="6">
    <source>
        <dbReference type="EMBL" id="EKX47414.1"/>
    </source>
</evidence>
<evidence type="ECO:0000259" key="5">
    <source>
        <dbReference type="PROSITE" id="PS50222"/>
    </source>
</evidence>
<keyword evidence="2" id="KW-0175">Coiled coil</keyword>
<feature type="compositionally biased region" description="Polar residues" evidence="3">
    <location>
        <begin position="270"/>
        <end position="279"/>
    </location>
</feature>
<dbReference type="GO" id="GO:0001518">
    <property type="term" value="C:voltage-gated sodium channel complex"/>
    <property type="evidence" value="ECO:0007669"/>
    <property type="project" value="TreeGrafter"/>
</dbReference>
<keyword evidence="8" id="KW-1185">Reference proteome</keyword>
<dbReference type="EnsemblProtists" id="EKX47414">
    <property type="protein sequence ID" value="EKX47414"/>
    <property type="gene ID" value="GUITHDRAFT_106857"/>
</dbReference>
<dbReference type="PROSITE" id="PS00018">
    <property type="entry name" value="EF_HAND_1"/>
    <property type="match status" value="1"/>
</dbReference>
<sequence length="457" mass="51107">MMTGDSWASSVTRTLFDEVGPDNELRGNLNRRVALFSVSYVMIATIVLVNIVVAVLLDEFIASVTREKEEHEKQLKQQKEVEAKASRISGVLDPLLLTISSFNDSLDLSKRISQMYNSLDADGGGTVSFNEFNHGLKQLQLPTPIHITLDDYDVITEGGRLCNAKGEFDADHFQAMIKGELKRYAQRCAANTMSETERQEEHSILFILKLLTMTVEEIHAGMKHLEDQQAALRRVGEELKASRREQNIQHMEVCELLQQVIQKMGFEASRQQLSSTSGPSKREVTPATAVRLPEVQLTDSREVESRSDQNLYSNVCFPPTPRMSSNERARAKGRGSERVPPASSVSVNDCKGQVLTLKIANPRKLPRAQPSLLQAEKTEEQLHFSQGSERERDERSKTERVAQLTLHNGSKEGRTSRSRLAAEFLLVSQQGRDEAAKVKGRRSGQSQVKLPHLSSAE</sequence>
<evidence type="ECO:0000313" key="7">
    <source>
        <dbReference type="EnsemblProtists" id="EKX47414"/>
    </source>
</evidence>
<dbReference type="GO" id="GO:0086010">
    <property type="term" value="P:membrane depolarization during action potential"/>
    <property type="evidence" value="ECO:0007669"/>
    <property type="project" value="TreeGrafter"/>
</dbReference>
<keyword evidence="4" id="KW-1133">Transmembrane helix</keyword>
<feature type="region of interest" description="Disordered" evidence="3">
    <location>
        <begin position="431"/>
        <end position="457"/>
    </location>
</feature>
<dbReference type="EMBL" id="JH992990">
    <property type="protein sequence ID" value="EKX47414.1"/>
    <property type="molecule type" value="Genomic_DNA"/>
</dbReference>
<dbReference type="GeneID" id="17304000"/>
<feature type="region of interest" description="Disordered" evidence="3">
    <location>
        <begin position="270"/>
        <end position="289"/>
    </location>
</feature>
<dbReference type="PANTHER" id="PTHR10037">
    <property type="entry name" value="VOLTAGE-GATED CATION CHANNEL CALCIUM AND SODIUM"/>
    <property type="match status" value="1"/>
</dbReference>
<dbReference type="PANTHER" id="PTHR10037:SF62">
    <property type="entry name" value="SODIUM CHANNEL PROTEIN 60E"/>
    <property type="match status" value="1"/>
</dbReference>
<proteinExistence type="predicted"/>
<dbReference type="AlphaFoldDB" id="L1JGZ4"/>
<dbReference type="PaxDb" id="55529-EKX47414"/>
<gene>
    <name evidence="6" type="ORF">GUITHDRAFT_106857</name>
</gene>
<dbReference type="RefSeq" id="XP_005834394.1">
    <property type="nucleotide sequence ID" value="XM_005834337.1"/>
</dbReference>